<dbReference type="InterPro" id="IPR052337">
    <property type="entry name" value="SAT4-like"/>
</dbReference>
<keyword evidence="20" id="KW-1185">Reference proteome</keyword>
<evidence type="ECO:0000256" key="15">
    <source>
        <dbReference type="SAM" id="MobiDB-lite"/>
    </source>
</evidence>
<evidence type="ECO:0000256" key="4">
    <source>
        <dbReference type="ARBA" id="ARBA00010031"/>
    </source>
</evidence>
<evidence type="ECO:0000256" key="14">
    <source>
        <dbReference type="PROSITE-ProRule" id="PRU01356"/>
    </source>
</evidence>
<evidence type="ECO:0000256" key="11">
    <source>
        <dbReference type="ARBA" id="ARBA00023157"/>
    </source>
</evidence>
<evidence type="ECO:0000256" key="8">
    <source>
        <dbReference type="ARBA" id="ARBA00022729"/>
    </source>
</evidence>
<feature type="compositionally biased region" description="Polar residues" evidence="15">
    <location>
        <begin position="400"/>
        <end position="411"/>
    </location>
</feature>
<organism evidence="19 20">
    <name type="scientific">Staphylotrichum tortipilum</name>
    <dbReference type="NCBI Taxonomy" id="2831512"/>
    <lineage>
        <taxon>Eukaryota</taxon>
        <taxon>Fungi</taxon>
        <taxon>Dikarya</taxon>
        <taxon>Ascomycota</taxon>
        <taxon>Pezizomycotina</taxon>
        <taxon>Sordariomycetes</taxon>
        <taxon>Sordariomycetidae</taxon>
        <taxon>Sordariales</taxon>
        <taxon>Chaetomiaceae</taxon>
        <taxon>Staphylotrichum</taxon>
    </lineage>
</organism>
<feature type="transmembrane region" description="Helical" evidence="16">
    <location>
        <begin position="262"/>
        <end position="283"/>
    </location>
</feature>
<name>A0AAN6MBF0_9PEZI</name>
<feature type="disulfide bond" evidence="14">
    <location>
        <begin position="58"/>
        <end position="91"/>
    </location>
</feature>
<evidence type="ECO:0000256" key="12">
    <source>
        <dbReference type="ARBA" id="ARBA00023288"/>
    </source>
</evidence>
<protein>
    <recommendedName>
        <fullName evidence="18">CFEM domain-containing protein</fullName>
    </recommendedName>
</protein>
<accession>A0AAN6MBF0</accession>
<dbReference type="SMART" id="SM00747">
    <property type="entry name" value="CFEM"/>
    <property type="match status" value="1"/>
</dbReference>
<feature type="domain" description="CFEM" evidence="18">
    <location>
        <begin position="7"/>
        <end position="118"/>
    </location>
</feature>
<dbReference type="EMBL" id="MU856101">
    <property type="protein sequence ID" value="KAK3897660.1"/>
    <property type="molecule type" value="Genomic_DNA"/>
</dbReference>
<evidence type="ECO:0000256" key="17">
    <source>
        <dbReference type="SAM" id="SignalP"/>
    </source>
</evidence>
<evidence type="ECO:0000313" key="19">
    <source>
        <dbReference type="EMBL" id="KAK3897660.1"/>
    </source>
</evidence>
<evidence type="ECO:0000256" key="7">
    <source>
        <dbReference type="ARBA" id="ARBA00022692"/>
    </source>
</evidence>
<keyword evidence="11 14" id="KW-1015">Disulfide bond</keyword>
<dbReference type="PANTHER" id="PTHR33048:SF143">
    <property type="entry name" value="EXTRACELLULAR MEMBRANE PROTEIN CFEM DOMAIN-CONTAINING PROTEIN-RELATED"/>
    <property type="match status" value="1"/>
</dbReference>
<keyword evidence="5" id="KW-0964">Secreted</keyword>
<dbReference type="InterPro" id="IPR008427">
    <property type="entry name" value="Extracellular_membr_CFEM_dom"/>
</dbReference>
<evidence type="ECO:0000259" key="18">
    <source>
        <dbReference type="PROSITE" id="PS52012"/>
    </source>
</evidence>
<sequence>MRSILRFALALTAAVVPLAASQDLAAALQALPACAVACLADGIQHSACATNLTAACICANEPLQTQITLCVTANCTIKQAIVTKNVTSTACGAPVRNRGETYDAISIAMAVASSSIVLARVAFKLLVTHSMAPDDYLILFLAVVGAPSVIITHYGTTPNGLGRDIWTLSPQTITDFLFYFFIMATLYFTQVMLVKLCLLLFYLRIFPSPGVRHLLWGTIIFTVLFGVVFFFVAIFQCSPISFFWNHWDGEHEGSCRDINAIAWANAAISIALDFWMLAIPLAQLKALNLHWKKKIGVALMFIVGTFVTVMSIIRLQALVTFAKSSNPTWDNFPVSLWSTVEINVGIVCTCMPTLRLMLVRVIPALGGGSSYGRGYYSSGGGQALSSGGRKSRRRTHEDPTSTSKLGRSQPGSIGGSAIAKPAGILRQQSFAVKYDDDEASLVHMRHLDRSGRSDTSATCLT</sequence>
<dbReference type="Proteomes" id="UP001303889">
    <property type="component" value="Unassembled WGS sequence"/>
</dbReference>
<gene>
    <name evidence="19" type="ORF">C8A05DRAFT_47804</name>
</gene>
<evidence type="ECO:0000256" key="9">
    <source>
        <dbReference type="ARBA" id="ARBA00022989"/>
    </source>
</evidence>
<proteinExistence type="inferred from homology"/>
<dbReference type="GO" id="GO:0005576">
    <property type="term" value="C:extracellular region"/>
    <property type="evidence" value="ECO:0007669"/>
    <property type="project" value="UniProtKB-SubCell"/>
</dbReference>
<keyword evidence="9 16" id="KW-1133">Transmembrane helix</keyword>
<dbReference type="GO" id="GO:0098552">
    <property type="term" value="C:side of membrane"/>
    <property type="evidence" value="ECO:0007669"/>
    <property type="project" value="UniProtKB-KW"/>
</dbReference>
<reference evidence="19" key="1">
    <citation type="journal article" date="2023" name="Mol. Phylogenet. Evol.">
        <title>Genome-scale phylogeny and comparative genomics of the fungal order Sordariales.</title>
        <authorList>
            <person name="Hensen N."/>
            <person name="Bonometti L."/>
            <person name="Westerberg I."/>
            <person name="Brannstrom I.O."/>
            <person name="Guillou S."/>
            <person name="Cros-Aarteil S."/>
            <person name="Calhoun S."/>
            <person name="Haridas S."/>
            <person name="Kuo A."/>
            <person name="Mondo S."/>
            <person name="Pangilinan J."/>
            <person name="Riley R."/>
            <person name="LaButti K."/>
            <person name="Andreopoulos B."/>
            <person name="Lipzen A."/>
            <person name="Chen C."/>
            <person name="Yan M."/>
            <person name="Daum C."/>
            <person name="Ng V."/>
            <person name="Clum A."/>
            <person name="Steindorff A."/>
            <person name="Ohm R.A."/>
            <person name="Martin F."/>
            <person name="Silar P."/>
            <person name="Natvig D.O."/>
            <person name="Lalanne C."/>
            <person name="Gautier V."/>
            <person name="Ament-Velasquez S.L."/>
            <person name="Kruys A."/>
            <person name="Hutchinson M.I."/>
            <person name="Powell A.J."/>
            <person name="Barry K."/>
            <person name="Miller A.N."/>
            <person name="Grigoriev I.V."/>
            <person name="Debuchy R."/>
            <person name="Gladieux P."/>
            <person name="Hiltunen Thoren M."/>
            <person name="Johannesson H."/>
        </authorList>
    </citation>
    <scope>NUCLEOTIDE SEQUENCE</scope>
    <source>
        <strain evidence="19">CBS 103.79</strain>
    </source>
</reference>
<evidence type="ECO:0000256" key="13">
    <source>
        <dbReference type="ARBA" id="ARBA00038359"/>
    </source>
</evidence>
<keyword evidence="6" id="KW-0336">GPI-anchor</keyword>
<feature type="chain" id="PRO_5042980510" description="CFEM domain-containing protein" evidence="17">
    <location>
        <begin position="22"/>
        <end position="461"/>
    </location>
</feature>
<dbReference type="Pfam" id="PF20684">
    <property type="entry name" value="Fung_rhodopsin"/>
    <property type="match status" value="1"/>
</dbReference>
<feature type="transmembrane region" description="Helical" evidence="16">
    <location>
        <begin position="214"/>
        <end position="242"/>
    </location>
</feature>
<evidence type="ECO:0000256" key="6">
    <source>
        <dbReference type="ARBA" id="ARBA00022622"/>
    </source>
</evidence>
<keyword evidence="8 17" id="KW-0732">Signal</keyword>
<evidence type="ECO:0000256" key="3">
    <source>
        <dbReference type="ARBA" id="ARBA00004613"/>
    </source>
</evidence>
<evidence type="ECO:0000256" key="2">
    <source>
        <dbReference type="ARBA" id="ARBA00004589"/>
    </source>
</evidence>
<evidence type="ECO:0000256" key="5">
    <source>
        <dbReference type="ARBA" id="ARBA00022525"/>
    </source>
</evidence>
<evidence type="ECO:0000256" key="1">
    <source>
        <dbReference type="ARBA" id="ARBA00004141"/>
    </source>
</evidence>
<evidence type="ECO:0000256" key="16">
    <source>
        <dbReference type="SAM" id="Phobius"/>
    </source>
</evidence>
<keyword evidence="7 16" id="KW-0812">Transmembrane</keyword>
<dbReference type="PANTHER" id="PTHR33048">
    <property type="entry name" value="PTH11-LIKE INTEGRAL MEMBRANE PROTEIN (AFU_ORTHOLOGUE AFUA_5G11245)"/>
    <property type="match status" value="1"/>
</dbReference>
<feature type="transmembrane region" description="Helical" evidence="16">
    <location>
        <begin position="335"/>
        <end position="354"/>
    </location>
</feature>
<comment type="caution">
    <text evidence="14">Lacks conserved residue(s) required for the propagation of feature annotation.</text>
</comment>
<comment type="similarity">
    <text evidence="4">Belongs to the RBT5 family.</text>
</comment>
<comment type="similarity">
    <text evidence="13">Belongs to the SAT4 family.</text>
</comment>
<reference evidence="19" key="2">
    <citation type="submission" date="2023-05" db="EMBL/GenBank/DDBJ databases">
        <authorList>
            <consortium name="Lawrence Berkeley National Laboratory"/>
            <person name="Steindorff A."/>
            <person name="Hensen N."/>
            <person name="Bonometti L."/>
            <person name="Westerberg I."/>
            <person name="Brannstrom I.O."/>
            <person name="Guillou S."/>
            <person name="Cros-Aarteil S."/>
            <person name="Calhoun S."/>
            <person name="Haridas S."/>
            <person name="Kuo A."/>
            <person name="Mondo S."/>
            <person name="Pangilinan J."/>
            <person name="Riley R."/>
            <person name="Labutti K."/>
            <person name="Andreopoulos B."/>
            <person name="Lipzen A."/>
            <person name="Chen C."/>
            <person name="Yanf M."/>
            <person name="Daum C."/>
            <person name="Ng V."/>
            <person name="Clum A."/>
            <person name="Ohm R."/>
            <person name="Martin F."/>
            <person name="Silar P."/>
            <person name="Natvig D."/>
            <person name="Lalanne C."/>
            <person name="Gautier V."/>
            <person name="Ament-Velasquez S.L."/>
            <person name="Kruys A."/>
            <person name="Hutchinson M.I."/>
            <person name="Powell A.J."/>
            <person name="Barry K."/>
            <person name="Miller A.N."/>
            <person name="Grigoriev I.V."/>
            <person name="Debuchy R."/>
            <person name="Gladieux P."/>
            <person name="Thoren M.H."/>
            <person name="Johannesson H."/>
        </authorList>
    </citation>
    <scope>NUCLEOTIDE SEQUENCE</scope>
    <source>
        <strain evidence="19">CBS 103.79</strain>
    </source>
</reference>
<evidence type="ECO:0000313" key="20">
    <source>
        <dbReference type="Proteomes" id="UP001303889"/>
    </source>
</evidence>
<dbReference type="AlphaFoldDB" id="A0AAN6MBF0"/>
<comment type="caution">
    <text evidence="19">The sequence shown here is derived from an EMBL/GenBank/DDBJ whole genome shotgun (WGS) entry which is preliminary data.</text>
</comment>
<feature type="transmembrane region" description="Helical" evidence="16">
    <location>
        <begin position="104"/>
        <end position="123"/>
    </location>
</feature>
<feature type="transmembrane region" description="Helical" evidence="16">
    <location>
        <begin position="135"/>
        <end position="156"/>
    </location>
</feature>
<keyword evidence="12" id="KW-0449">Lipoprotein</keyword>
<dbReference type="PROSITE" id="PS52012">
    <property type="entry name" value="CFEM"/>
    <property type="match status" value="1"/>
</dbReference>
<feature type="transmembrane region" description="Helical" evidence="16">
    <location>
        <begin position="176"/>
        <end position="202"/>
    </location>
</feature>
<evidence type="ECO:0000256" key="10">
    <source>
        <dbReference type="ARBA" id="ARBA00023136"/>
    </source>
</evidence>
<feature type="region of interest" description="Disordered" evidence="15">
    <location>
        <begin position="382"/>
        <end position="418"/>
    </location>
</feature>
<keyword evidence="10 16" id="KW-0472">Membrane</keyword>
<keyword evidence="6" id="KW-0325">Glycoprotein</keyword>
<feature type="signal peptide" evidence="17">
    <location>
        <begin position="1"/>
        <end position="21"/>
    </location>
</feature>
<comment type="subcellular location">
    <subcellularLocation>
        <location evidence="2">Membrane</location>
        <topology evidence="2">Lipid-anchor</topology>
        <topology evidence="2">GPI-anchor</topology>
    </subcellularLocation>
    <subcellularLocation>
        <location evidence="1">Membrane</location>
        <topology evidence="1">Multi-pass membrane protein</topology>
    </subcellularLocation>
    <subcellularLocation>
        <location evidence="3">Secreted</location>
    </subcellularLocation>
</comment>
<dbReference type="InterPro" id="IPR049326">
    <property type="entry name" value="Rhodopsin_dom_fungi"/>
</dbReference>
<dbReference type="Pfam" id="PF05730">
    <property type="entry name" value="CFEM"/>
    <property type="match status" value="1"/>
</dbReference>
<feature type="transmembrane region" description="Helical" evidence="16">
    <location>
        <begin position="295"/>
        <end position="315"/>
    </location>
</feature>